<organism evidence="2">
    <name type="scientific">Pandoravirus macleodensis</name>
    <dbReference type="NCBI Taxonomy" id="2107707"/>
    <lineage>
        <taxon>Viruses</taxon>
        <taxon>Pandoravirus</taxon>
    </lineage>
</organism>
<accession>A0A2U7UFV5</accession>
<evidence type="ECO:0000256" key="1">
    <source>
        <dbReference type="SAM" id="MobiDB-lite"/>
    </source>
</evidence>
<dbReference type="Gene3D" id="3.30.710.10">
    <property type="entry name" value="Potassium Channel Kv1.1, Chain A"/>
    <property type="match status" value="1"/>
</dbReference>
<proteinExistence type="predicted"/>
<dbReference type="Proteomes" id="UP000249758">
    <property type="component" value="Segment"/>
</dbReference>
<dbReference type="RefSeq" id="YP_009481375.1">
    <property type="nucleotide sequence ID" value="NC_037665.1"/>
</dbReference>
<evidence type="ECO:0000313" key="2">
    <source>
        <dbReference type="EMBL" id="AVK77379.1"/>
    </source>
</evidence>
<reference evidence="2" key="1">
    <citation type="journal article" date="2018" name="Nat. Commun.">
        <title>Diversity and evolution of the emerging Pandoraviridae family.</title>
        <authorList>
            <person name="Legendre M."/>
            <person name="Fabre E."/>
            <person name="Poirot O."/>
            <person name="Jeudy S."/>
            <person name="Lartigue A."/>
            <person name="Alempic J.M."/>
            <person name="Beucher L."/>
            <person name="Philippe N."/>
            <person name="Bertaux L."/>
            <person name="Christo-Foroux E."/>
            <person name="Labadie K."/>
            <person name="Coute Y."/>
            <person name="Abergel C."/>
            <person name="Claverie J.M."/>
        </authorList>
    </citation>
    <scope>NUCLEOTIDE SEQUENCE [LARGE SCALE GENOMIC DNA]</scope>
    <source>
        <strain evidence="2">Macleodensis</strain>
    </source>
</reference>
<sequence>MEKTKYNVARPYCNVGGTKRRVDPTLAALAPMGSRARDLLTPPEDPDTEWFVDERPSHFAPMIDCLRHGTTALDFMKPYHAAIVRSLLDAPCDDDASSSMCAMDTMDAVVERDTRRASQTPKQDPPQGDDADTMSRVMRLMLDDGTTMDVARSTLCHIPPRTKSNYHLACDGPCHAQSTDSILARIASGDPKWEPPTVDGRLCIAQNARHFGLLLDCQRHGTAIIAHITSPYKLWGLRALGIYYGLDGVVDAVQIAIGRHLCKIEPSHKVEIEVMDHSTFPKTDGTEWHIKSQSGPRGKIALASNRMKYGEIADLARAAVGAPSHVGVYADPCSGGWHLLCADDIESYGKRNFSPFTSSGYSRVYVDRYPADENATDSRKAPHRGLPKLRYALVIVFDMTRERARNFGILGFDVSSKTQSAGDAIVRACARRDPDALAWQHVVALTRNSYDNYRAIDMHDTLSKGACCGGTIWIAHGKPGATINDIVRLDVPIDPL</sequence>
<gene>
    <name evidence="2" type="ORF">pmac_cds_691</name>
</gene>
<dbReference type="InterPro" id="IPR011333">
    <property type="entry name" value="SKP1/BTB/POZ_sf"/>
</dbReference>
<dbReference type="GeneID" id="36841834"/>
<dbReference type="EMBL" id="MG011691">
    <property type="protein sequence ID" value="AVK77379.1"/>
    <property type="molecule type" value="Genomic_DNA"/>
</dbReference>
<name>A0A2U7UFV5_9VIRU</name>
<protein>
    <submittedName>
        <fullName evidence="2">Uncharacterized protein</fullName>
    </submittedName>
</protein>
<feature type="region of interest" description="Disordered" evidence="1">
    <location>
        <begin position="111"/>
        <end position="134"/>
    </location>
</feature>
<dbReference type="KEGG" id="vg:36841834"/>